<accession>A0ACB0Z8X2</accession>
<proteinExistence type="predicted"/>
<name>A0ACB0Z8X2_MELEN</name>
<evidence type="ECO:0000313" key="2">
    <source>
        <dbReference type="Proteomes" id="UP001497535"/>
    </source>
</evidence>
<dbReference type="Proteomes" id="UP001497535">
    <property type="component" value="Unassembled WGS sequence"/>
</dbReference>
<comment type="caution">
    <text evidence="1">The sequence shown here is derived from an EMBL/GenBank/DDBJ whole genome shotgun (WGS) entry which is preliminary data.</text>
</comment>
<evidence type="ECO:0000313" key="1">
    <source>
        <dbReference type="EMBL" id="CAK5075390.1"/>
    </source>
</evidence>
<protein>
    <submittedName>
        <fullName evidence="1">Uncharacterized protein</fullName>
    </submittedName>
</protein>
<organism evidence="1 2">
    <name type="scientific">Meloidogyne enterolobii</name>
    <name type="common">Root-knot nematode worm</name>
    <name type="synonym">Meloidogyne mayaguensis</name>
    <dbReference type="NCBI Taxonomy" id="390850"/>
    <lineage>
        <taxon>Eukaryota</taxon>
        <taxon>Metazoa</taxon>
        <taxon>Ecdysozoa</taxon>
        <taxon>Nematoda</taxon>
        <taxon>Chromadorea</taxon>
        <taxon>Rhabditida</taxon>
        <taxon>Tylenchina</taxon>
        <taxon>Tylenchomorpha</taxon>
        <taxon>Tylenchoidea</taxon>
        <taxon>Meloidogynidae</taxon>
        <taxon>Meloidogyninae</taxon>
        <taxon>Meloidogyne</taxon>
    </lineage>
</organism>
<gene>
    <name evidence="1" type="ORF">MENTE1834_LOCUS22189</name>
</gene>
<keyword evidence="2" id="KW-1185">Reference proteome</keyword>
<reference evidence="1" key="1">
    <citation type="submission" date="2023-11" db="EMBL/GenBank/DDBJ databases">
        <authorList>
            <person name="Poullet M."/>
        </authorList>
    </citation>
    <scope>NUCLEOTIDE SEQUENCE</scope>
    <source>
        <strain evidence="1">E1834</strain>
    </source>
</reference>
<dbReference type="EMBL" id="CAVMJV010000028">
    <property type="protein sequence ID" value="CAK5075390.1"/>
    <property type="molecule type" value="Genomic_DNA"/>
</dbReference>
<sequence length="166" mass="19956">MFTWFISSRYCNLWRKTERSNRLFVFLLRNQLLIQLHTYIYLLPFASNPPQQQQQNEIEKQRPQRILSPKIQNYLNSSRDLNDLIKSNILSICSKFYKISNIEESELFIFVIDFLRIIPFLNGKDHMEEIIYQLSMDRSTVMRILDTFSEIICTFQCQDLVVDDDN</sequence>